<comment type="caution">
    <text evidence="1">The sequence shown here is derived from an EMBL/GenBank/DDBJ whole genome shotgun (WGS) entry which is preliminary data.</text>
</comment>
<dbReference type="NCBIfam" id="TIGR03898">
    <property type="entry name" value="lanti_MRSA_kill"/>
    <property type="match status" value="1"/>
</dbReference>
<protein>
    <submittedName>
        <fullName evidence="1">Mersacidin family lantibiotic</fullName>
    </submittedName>
</protein>
<dbReference type="InterPro" id="IPR027635">
    <property type="entry name" value="Lantibiotic2_lead_pep_dom"/>
</dbReference>
<dbReference type="EMBL" id="JAUJWW010000004">
    <property type="protein sequence ID" value="MDN7227917.1"/>
    <property type="molecule type" value="Genomic_DNA"/>
</dbReference>
<gene>
    <name evidence="1" type="ORF">QWY15_11465</name>
</gene>
<dbReference type="Pfam" id="PF16934">
    <property type="entry name" value="Mersacidin"/>
    <property type="match status" value="1"/>
</dbReference>
<keyword evidence="2" id="KW-1185">Reference proteome</keyword>
<dbReference type="RefSeq" id="WP_300982175.1">
    <property type="nucleotide sequence ID" value="NZ_CP129238.1"/>
</dbReference>
<sequence>MTKQQIIEAWKNPEIRDGVEKVTPHPSGKAFNELTMDELAEVQGASDVAPETTPACVAAFATGMLFSIKYC</sequence>
<dbReference type="InterPro" id="IPR027632">
    <property type="entry name" value="Lant_2_A2"/>
</dbReference>
<dbReference type="Proteomes" id="UP001172054">
    <property type="component" value="Unassembled WGS sequence"/>
</dbReference>
<organism evidence="1 2">
    <name type="scientific">Planococcus liqunii</name>
    <dbReference type="NCBI Taxonomy" id="3058394"/>
    <lineage>
        <taxon>Bacteria</taxon>
        <taxon>Bacillati</taxon>
        <taxon>Bacillota</taxon>
        <taxon>Bacilli</taxon>
        <taxon>Bacillales</taxon>
        <taxon>Caryophanaceae</taxon>
        <taxon>Planococcus</taxon>
    </lineage>
</organism>
<proteinExistence type="predicted"/>
<dbReference type="NCBIfam" id="TIGR03893">
    <property type="entry name" value="lant_SP_1948"/>
    <property type="match status" value="1"/>
</dbReference>
<name>A0ABT8MSM2_9BACL</name>
<dbReference type="NCBIfam" id="NF038161">
    <property type="entry name" value="lant_II_LchA2"/>
    <property type="match status" value="1"/>
</dbReference>
<accession>A0ABT8MSM2</accession>
<evidence type="ECO:0000313" key="2">
    <source>
        <dbReference type="Proteomes" id="UP001172054"/>
    </source>
</evidence>
<reference evidence="1 2" key="1">
    <citation type="submission" date="2023-06" db="EMBL/GenBank/DDBJ databases">
        <title>Novel species in genus Planococcus.</title>
        <authorList>
            <person name="Ning S."/>
        </authorList>
    </citation>
    <scope>NUCLEOTIDE SEQUENCE [LARGE SCALE GENOMIC DNA]</scope>
    <source>
        <strain evidence="1 2">N064</strain>
    </source>
</reference>
<evidence type="ECO:0000313" key="1">
    <source>
        <dbReference type="EMBL" id="MDN7227917.1"/>
    </source>
</evidence>